<name>A0AAC9IQH0_9BURK</name>
<accession>A0AAC9IQH0</accession>
<dbReference type="AlphaFoldDB" id="A0AAC9IQH0"/>
<organism evidence="1 2">
    <name type="scientific">Polynucleobacter asymbioticus</name>
    <dbReference type="NCBI Taxonomy" id="576611"/>
    <lineage>
        <taxon>Bacteria</taxon>
        <taxon>Pseudomonadati</taxon>
        <taxon>Pseudomonadota</taxon>
        <taxon>Betaproteobacteria</taxon>
        <taxon>Burkholderiales</taxon>
        <taxon>Burkholderiaceae</taxon>
        <taxon>Polynucleobacter</taxon>
    </lineage>
</organism>
<dbReference type="Proteomes" id="UP000182060">
    <property type="component" value="Chromosome"/>
</dbReference>
<evidence type="ECO:0000313" key="1">
    <source>
        <dbReference type="EMBL" id="APC00466.1"/>
    </source>
</evidence>
<protein>
    <submittedName>
        <fullName evidence="1">Uncharacterized protein</fullName>
    </submittedName>
</protein>
<evidence type="ECO:0000313" key="2">
    <source>
        <dbReference type="Proteomes" id="UP000182060"/>
    </source>
</evidence>
<sequence>MTLANALKYIAARLTATNDAAGEFAFFKYSATKDYFECISDGLAGVTAKDIVIGLVGATQINAIDHSSEELTILS</sequence>
<reference evidence="1" key="1">
    <citation type="journal article" date="2017" name="Appl. Environ. Microbiol.">
        <title>Microdiversification of a pelagic Polynucleobacter species is mainly driven by acquisition of genomic islands from a partially interspecific gene pool.</title>
        <authorList>
            <person name="Hoetzinger M."/>
            <person name="Hahn M.W."/>
            <person name="Jezberova J."/>
            <person name="Schmidt J."/>
            <person name="Koll U."/>
        </authorList>
    </citation>
    <scope>NUCLEOTIDE SEQUENCE</scope>
    <source>
        <strain evidence="1">MWH-RechtKol4</strain>
    </source>
</reference>
<gene>
    <name evidence="1" type="ORF">AOC25_01930</name>
</gene>
<proteinExistence type="predicted"/>
<dbReference type="RefSeq" id="WP_071538693.1">
    <property type="nucleotide sequence ID" value="NZ_CP015016.1"/>
</dbReference>
<dbReference type="EMBL" id="CP015017">
    <property type="protein sequence ID" value="APC00466.1"/>
    <property type="molecule type" value="Genomic_DNA"/>
</dbReference>